<feature type="binding site" evidence="9">
    <location>
        <position position="163"/>
    </location>
    <ligand>
        <name>2-[(2R,5Z)-2-carboxy-4-methylthiazol-5(2H)-ylidene]ethyl phosphate</name>
        <dbReference type="ChEBI" id="CHEBI:62899"/>
    </ligand>
</feature>
<proteinExistence type="inferred from homology"/>
<dbReference type="Proteomes" id="UP000435177">
    <property type="component" value="Unassembled WGS sequence"/>
</dbReference>
<dbReference type="HAMAP" id="MF_00097">
    <property type="entry name" value="TMP_synthase"/>
    <property type="match status" value="1"/>
</dbReference>
<keyword evidence="16" id="KW-1185">Reference proteome</keyword>
<keyword evidence="4 9" id="KW-0460">Magnesium</keyword>
<evidence type="ECO:0000256" key="8">
    <source>
        <dbReference type="ARBA" id="ARBA00047883"/>
    </source>
</evidence>
<dbReference type="GO" id="GO:0004789">
    <property type="term" value="F:thiamine-phosphate diphosphorylase activity"/>
    <property type="evidence" value="ECO:0007669"/>
    <property type="project" value="UniProtKB-UniRule"/>
</dbReference>
<dbReference type="GO" id="GO:0009228">
    <property type="term" value="P:thiamine biosynthetic process"/>
    <property type="evidence" value="ECO:0007669"/>
    <property type="project" value="UniProtKB-KW"/>
</dbReference>
<evidence type="ECO:0000256" key="1">
    <source>
        <dbReference type="ARBA" id="ARBA00005165"/>
    </source>
</evidence>
<dbReference type="SUPFAM" id="SSF51391">
    <property type="entry name" value="Thiamin phosphate synthase"/>
    <property type="match status" value="1"/>
</dbReference>
<dbReference type="UniPathway" id="UPA00060">
    <property type="reaction ID" value="UER00141"/>
</dbReference>
<feature type="binding site" evidence="9">
    <location>
        <begin position="132"/>
        <end position="134"/>
    </location>
    <ligand>
        <name>2-[(2R,5Z)-2-carboxy-4-methylthiazol-5(2H)-ylidene]ethyl phosphate</name>
        <dbReference type="ChEBI" id="CHEBI:62899"/>
    </ligand>
</feature>
<dbReference type="EMBL" id="WOAA01000018">
    <property type="protein sequence ID" value="MUG67865.1"/>
    <property type="molecule type" value="Genomic_DNA"/>
</dbReference>
<comment type="catalytic activity">
    <reaction evidence="8 9 10">
        <text>2-[(2R,5Z)-2-carboxy-4-methylthiazol-5(2H)-ylidene]ethyl phosphate + 4-amino-2-methyl-5-(diphosphooxymethyl)pyrimidine + 2 H(+) = thiamine phosphate + CO2 + diphosphate</text>
        <dbReference type="Rhea" id="RHEA:47844"/>
        <dbReference type="ChEBI" id="CHEBI:15378"/>
        <dbReference type="ChEBI" id="CHEBI:16526"/>
        <dbReference type="ChEBI" id="CHEBI:33019"/>
        <dbReference type="ChEBI" id="CHEBI:37575"/>
        <dbReference type="ChEBI" id="CHEBI:57841"/>
        <dbReference type="ChEBI" id="CHEBI:62899"/>
        <dbReference type="EC" id="2.5.1.3"/>
    </reaction>
</comment>
<evidence type="ECO:0000313" key="15">
    <source>
        <dbReference type="Proteomes" id="UP000215596"/>
    </source>
</evidence>
<keyword evidence="3 9" id="KW-0479">Metal-binding</keyword>
<accession>A0A268EVK4</accession>
<evidence type="ECO:0000256" key="6">
    <source>
        <dbReference type="ARBA" id="ARBA00047334"/>
    </source>
</evidence>
<evidence type="ECO:0000313" key="14">
    <source>
        <dbReference type="EMBL" id="PAD77149.1"/>
    </source>
</evidence>
<dbReference type="GO" id="GO:0005737">
    <property type="term" value="C:cytoplasm"/>
    <property type="evidence" value="ECO:0007669"/>
    <property type="project" value="TreeGrafter"/>
</dbReference>
<comment type="function">
    <text evidence="9">Condenses 4-methyl-5-(beta-hydroxyethyl)thiazole monophosphate (THZ-P) and 2-methyl-4-amino-5-hydroxymethyl pyrimidine pyrophosphate (HMP-PP) to form thiamine monophosphate (TMP).</text>
</comment>
<comment type="similarity">
    <text evidence="9 10">Belongs to the thiamine-phosphate synthase family.</text>
</comment>
<dbReference type="Proteomes" id="UP000215596">
    <property type="component" value="Unassembled WGS sequence"/>
</dbReference>
<protein>
    <recommendedName>
        <fullName evidence="9">Thiamine-phosphate synthase</fullName>
        <shortName evidence="9">TP synthase</shortName>
        <shortName evidence="9">TPS</shortName>
        <ecNumber evidence="9">2.5.1.3</ecNumber>
    </recommendedName>
    <alternativeName>
        <fullName evidence="9">Thiamine-phosphate pyrophosphorylase</fullName>
        <shortName evidence="9">TMP pyrophosphorylase</shortName>
        <shortName evidence="9">TMP-PPase</shortName>
    </alternativeName>
</protein>
<comment type="pathway">
    <text evidence="1 9 11">Cofactor biosynthesis; thiamine diphosphate biosynthesis; thiamine phosphate from 4-amino-2-methyl-5-diphosphomethylpyrimidine and 4-methyl-5-(2-phosphoethyl)-thiazole: step 1/1.</text>
</comment>
<evidence type="ECO:0000256" key="10">
    <source>
        <dbReference type="RuleBase" id="RU003826"/>
    </source>
</evidence>
<feature type="binding site" evidence="9">
    <location>
        <position position="135"/>
    </location>
    <ligand>
        <name>4-amino-2-methyl-5-(diphosphooxymethyl)pyrimidine</name>
        <dbReference type="ChEBI" id="CHEBI:57841"/>
    </ligand>
</feature>
<evidence type="ECO:0000259" key="12">
    <source>
        <dbReference type="Pfam" id="PF02581"/>
    </source>
</evidence>
<dbReference type="InterPro" id="IPR013785">
    <property type="entry name" value="Aldolase_TIM"/>
</dbReference>
<dbReference type="EMBL" id="NPBY01000031">
    <property type="protein sequence ID" value="PAD77149.1"/>
    <property type="molecule type" value="Genomic_DNA"/>
</dbReference>
<feature type="binding site" evidence="9">
    <location>
        <position position="69"/>
    </location>
    <ligand>
        <name>Mg(2+)</name>
        <dbReference type="ChEBI" id="CHEBI:18420"/>
    </ligand>
</feature>
<feature type="domain" description="Thiamine phosphate synthase/TenI" evidence="12">
    <location>
        <begin position="6"/>
        <end position="186"/>
    </location>
</feature>
<name>A0A268EVK4_9BACL</name>
<comment type="caution">
    <text evidence="14">The sequence shown here is derived from an EMBL/GenBank/DDBJ whole genome shotgun (WGS) entry which is preliminary data.</text>
</comment>
<evidence type="ECO:0000256" key="5">
    <source>
        <dbReference type="ARBA" id="ARBA00022977"/>
    </source>
</evidence>
<evidence type="ECO:0000256" key="3">
    <source>
        <dbReference type="ARBA" id="ARBA00022723"/>
    </source>
</evidence>
<evidence type="ECO:0000256" key="9">
    <source>
        <dbReference type="HAMAP-Rule" id="MF_00097"/>
    </source>
</evidence>
<evidence type="ECO:0000256" key="11">
    <source>
        <dbReference type="RuleBase" id="RU004253"/>
    </source>
</evidence>
<dbReference type="PANTHER" id="PTHR20857">
    <property type="entry name" value="THIAMINE-PHOSPHATE PYROPHOSPHORYLASE"/>
    <property type="match status" value="1"/>
</dbReference>
<dbReference type="EC" id="2.5.1.3" evidence="9"/>
<dbReference type="AlphaFoldDB" id="A0A268EVK4"/>
<evidence type="ECO:0000256" key="7">
    <source>
        <dbReference type="ARBA" id="ARBA00047851"/>
    </source>
</evidence>
<dbReference type="CDD" id="cd00564">
    <property type="entry name" value="TMP_TenI"/>
    <property type="match status" value="1"/>
</dbReference>
<feature type="binding site" evidence="9">
    <location>
        <position position="106"/>
    </location>
    <ligand>
        <name>4-amino-2-methyl-5-(diphosphooxymethyl)pyrimidine</name>
        <dbReference type="ChEBI" id="CHEBI:57841"/>
    </ligand>
</feature>
<dbReference type="InterPro" id="IPR034291">
    <property type="entry name" value="TMP_synthase"/>
</dbReference>
<keyword evidence="2 9" id="KW-0808">Transferase</keyword>
<dbReference type="InterPro" id="IPR022998">
    <property type="entry name" value="ThiamineP_synth_TenI"/>
</dbReference>
<dbReference type="GO" id="GO:0009229">
    <property type="term" value="P:thiamine diphosphate biosynthetic process"/>
    <property type="evidence" value="ECO:0007669"/>
    <property type="project" value="UniProtKB-UniRule"/>
</dbReference>
<dbReference type="NCBIfam" id="TIGR00693">
    <property type="entry name" value="thiE"/>
    <property type="match status" value="1"/>
</dbReference>
<reference evidence="13 16" key="2">
    <citation type="submission" date="2019-11" db="EMBL/GenBank/DDBJ databases">
        <title>Draft genome sequences of five Paenibacillus species of dairy origin.</title>
        <authorList>
            <person name="Olajide A.M."/>
            <person name="Chen S."/>
            <person name="Lapointe G."/>
        </authorList>
    </citation>
    <scope>NUCLEOTIDE SEQUENCE [LARGE SCALE GENOMIC DNA]</scope>
    <source>
        <strain evidence="13 16">3CS1</strain>
    </source>
</reference>
<evidence type="ECO:0000313" key="16">
    <source>
        <dbReference type="Proteomes" id="UP000435177"/>
    </source>
</evidence>
<organism evidence="14 15">
    <name type="scientific">Paenibacillus campinasensis</name>
    <dbReference type="NCBI Taxonomy" id="66347"/>
    <lineage>
        <taxon>Bacteria</taxon>
        <taxon>Bacillati</taxon>
        <taxon>Bacillota</taxon>
        <taxon>Bacilli</taxon>
        <taxon>Bacillales</taxon>
        <taxon>Paenibacillaceae</taxon>
        <taxon>Paenibacillus</taxon>
    </lineage>
</organism>
<comment type="catalytic activity">
    <reaction evidence="6 9 10">
        <text>4-methyl-5-(2-phosphooxyethyl)-thiazole + 4-amino-2-methyl-5-(diphosphooxymethyl)pyrimidine + H(+) = thiamine phosphate + diphosphate</text>
        <dbReference type="Rhea" id="RHEA:22328"/>
        <dbReference type="ChEBI" id="CHEBI:15378"/>
        <dbReference type="ChEBI" id="CHEBI:33019"/>
        <dbReference type="ChEBI" id="CHEBI:37575"/>
        <dbReference type="ChEBI" id="CHEBI:57841"/>
        <dbReference type="ChEBI" id="CHEBI:58296"/>
        <dbReference type="EC" id="2.5.1.3"/>
    </reaction>
</comment>
<comment type="cofactor">
    <cofactor evidence="9">
        <name>Mg(2+)</name>
        <dbReference type="ChEBI" id="CHEBI:18420"/>
    </cofactor>
    <text evidence="9">Binds 1 Mg(2+) ion per subunit.</text>
</comment>
<dbReference type="RefSeq" id="WP_095265153.1">
    <property type="nucleotide sequence ID" value="NZ_NPBY01000031.1"/>
</dbReference>
<evidence type="ECO:0000256" key="2">
    <source>
        <dbReference type="ARBA" id="ARBA00022679"/>
    </source>
</evidence>
<comment type="catalytic activity">
    <reaction evidence="7 9 10">
        <text>2-(2-carboxy-4-methylthiazol-5-yl)ethyl phosphate + 4-amino-2-methyl-5-(diphosphooxymethyl)pyrimidine + 2 H(+) = thiamine phosphate + CO2 + diphosphate</text>
        <dbReference type="Rhea" id="RHEA:47848"/>
        <dbReference type="ChEBI" id="CHEBI:15378"/>
        <dbReference type="ChEBI" id="CHEBI:16526"/>
        <dbReference type="ChEBI" id="CHEBI:33019"/>
        <dbReference type="ChEBI" id="CHEBI:37575"/>
        <dbReference type="ChEBI" id="CHEBI:57841"/>
        <dbReference type="ChEBI" id="CHEBI:62890"/>
        <dbReference type="EC" id="2.5.1.3"/>
    </reaction>
</comment>
<feature type="binding site" evidence="9">
    <location>
        <begin position="36"/>
        <end position="40"/>
    </location>
    <ligand>
        <name>4-amino-2-methyl-5-(diphosphooxymethyl)pyrimidine</name>
        <dbReference type="ChEBI" id="CHEBI:57841"/>
    </ligand>
</feature>
<evidence type="ECO:0000256" key="4">
    <source>
        <dbReference type="ARBA" id="ARBA00022842"/>
    </source>
</evidence>
<gene>
    <name evidence="9 14" type="primary">thiE</name>
    <name evidence="14" type="ORF">CHH67_10600</name>
    <name evidence="13" type="ORF">GNP94_17905</name>
</gene>
<dbReference type="Pfam" id="PF02581">
    <property type="entry name" value="TMP-TENI"/>
    <property type="match status" value="1"/>
</dbReference>
<dbReference type="OrthoDB" id="9812206at2"/>
<feature type="binding site" evidence="9">
    <location>
        <position position="88"/>
    </location>
    <ligand>
        <name>Mg(2+)</name>
        <dbReference type="ChEBI" id="CHEBI:18420"/>
    </ligand>
</feature>
<dbReference type="InterPro" id="IPR036206">
    <property type="entry name" value="ThiamineP_synth_sf"/>
</dbReference>
<sequence length="212" mass="22905">MVDFSLYAITGENFHPGRDLVEVMEEAILGGADIVQFRDKTSSKAEMLHKAKALRVLTRKYGIPYIVNDDVELALEVDADGIHLGQGDMPIEEARRRVGGKIIGISTHALEEARLAEQQGADYIGAGPVYATKTKADAVSPVGLSYITEVAENISIPFVAIGGIKLSNVDEVIRAGARRVCAISEIVGSDDVTGTCRAFIEKLKSEGMREWS</sequence>
<feature type="binding site" evidence="9">
    <location>
        <begin position="183"/>
        <end position="184"/>
    </location>
    <ligand>
        <name>2-[(2R,5Z)-2-carboxy-4-methylthiazol-5(2H)-ylidene]ethyl phosphate</name>
        <dbReference type="ChEBI" id="CHEBI:62899"/>
    </ligand>
</feature>
<reference evidence="14 15" key="1">
    <citation type="submission" date="2017-07" db="EMBL/GenBank/DDBJ databases">
        <title>Isolation and whole genome analysis of endospore-forming bacteria from heroin.</title>
        <authorList>
            <person name="Kalinowski J."/>
            <person name="Ahrens B."/>
            <person name="Al-Dilaimi A."/>
            <person name="Winkler A."/>
            <person name="Wibberg D."/>
            <person name="Schleenbecker U."/>
            <person name="Ruckert C."/>
            <person name="Wolfel R."/>
            <person name="Grass G."/>
        </authorList>
    </citation>
    <scope>NUCLEOTIDE SEQUENCE [LARGE SCALE GENOMIC DNA]</scope>
    <source>
        <strain evidence="14 15">7537-G1</strain>
    </source>
</reference>
<feature type="binding site" evidence="9">
    <location>
        <position position="68"/>
    </location>
    <ligand>
        <name>4-amino-2-methyl-5-(diphosphooxymethyl)pyrimidine</name>
        <dbReference type="ChEBI" id="CHEBI:57841"/>
    </ligand>
</feature>
<dbReference type="FunFam" id="3.20.20.70:FF:000096">
    <property type="entry name" value="Thiamine-phosphate synthase"/>
    <property type="match status" value="1"/>
</dbReference>
<keyword evidence="5 9" id="KW-0784">Thiamine biosynthesis</keyword>
<evidence type="ECO:0000313" key="13">
    <source>
        <dbReference type="EMBL" id="MUG67865.1"/>
    </source>
</evidence>
<dbReference type="PANTHER" id="PTHR20857:SF15">
    <property type="entry name" value="THIAMINE-PHOSPHATE SYNTHASE"/>
    <property type="match status" value="1"/>
</dbReference>
<dbReference type="Gene3D" id="3.20.20.70">
    <property type="entry name" value="Aldolase class I"/>
    <property type="match status" value="1"/>
</dbReference>
<dbReference type="GO" id="GO:0000287">
    <property type="term" value="F:magnesium ion binding"/>
    <property type="evidence" value="ECO:0007669"/>
    <property type="project" value="UniProtKB-UniRule"/>
</dbReference>